<dbReference type="PANTHER" id="PTHR43014">
    <property type="entry name" value="MERCURIC REDUCTASE"/>
    <property type="match status" value="1"/>
</dbReference>
<dbReference type="InterPro" id="IPR004099">
    <property type="entry name" value="Pyr_nucl-diS_OxRdtase_dimer"/>
</dbReference>
<evidence type="ECO:0000256" key="4">
    <source>
        <dbReference type="ARBA" id="ARBA00022827"/>
    </source>
</evidence>
<dbReference type="SUPFAM" id="SSF51905">
    <property type="entry name" value="FAD/NAD(P)-binding domain"/>
    <property type="match status" value="1"/>
</dbReference>
<dbReference type="InterPro" id="IPR023753">
    <property type="entry name" value="FAD/NAD-binding_dom"/>
</dbReference>
<dbReference type="RefSeq" id="WP_260728238.1">
    <property type="nucleotide sequence ID" value="NZ_BAAABS010000041.1"/>
</dbReference>
<protein>
    <submittedName>
        <fullName evidence="7">NAD(P)/FAD-dependent oxidoreductase</fullName>
    </submittedName>
</protein>
<dbReference type="PRINTS" id="PR00368">
    <property type="entry name" value="FADPNR"/>
</dbReference>
<evidence type="ECO:0000259" key="6">
    <source>
        <dbReference type="Pfam" id="PF07992"/>
    </source>
</evidence>
<dbReference type="Pfam" id="PF07992">
    <property type="entry name" value="Pyr_redox_2"/>
    <property type="match status" value="1"/>
</dbReference>
<dbReference type="InterPro" id="IPR016156">
    <property type="entry name" value="FAD/NAD-linked_Rdtase_dimer_sf"/>
</dbReference>
<gene>
    <name evidence="7" type="ORF">Drose_11855</name>
</gene>
<dbReference type="EMBL" id="CP073721">
    <property type="protein sequence ID" value="UWZ38849.1"/>
    <property type="molecule type" value="Genomic_DNA"/>
</dbReference>
<organism evidence="7 8">
    <name type="scientific">Dactylosporangium roseum</name>
    <dbReference type="NCBI Taxonomy" id="47989"/>
    <lineage>
        <taxon>Bacteria</taxon>
        <taxon>Bacillati</taxon>
        <taxon>Actinomycetota</taxon>
        <taxon>Actinomycetes</taxon>
        <taxon>Micromonosporales</taxon>
        <taxon>Micromonosporaceae</taxon>
        <taxon>Dactylosporangium</taxon>
    </lineage>
</organism>
<keyword evidence="3" id="KW-0285">Flavoprotein</keyword>
<dbReference type="PRINTS" id="PR00411">
    <property type="entry name" value="PNDRDTASEI"/>
</dbReference>
<keyword evidence="4" id="KW-0274">FAD</keyword>
<evidence type="ECO:0000313" key="7">
    <source>
        <dbReference type="EMBL" id="UWZ38849.1"/>
    </source>
</evidence>
<dbReference type="Proteomes" id="UP001058271">
    <property type="component" value="Chromosome"/>
</dbReference>
<proteinExistence type="inferred from homology"/>
<evidence type="ECO:0000313" key="8">
    <source>
        <dbReference type="Proteomes" id="UP001058271"/>
    </source>
</evidence>
<name>A0ABY5ZEW7_9ACTN</name>
<dbReference type="Pfam" id="PF02852">
    <property type="entry name" value="Pyr_redox_dim"/>
    <property type="match status" value="1"/>
</dbReference>
<sequence length="490" mass="52407">MAGSLNPDRSEWDVIVIGGGPAGETAAQYATRFSGLDAVIVERELVGGECPFWACVPSKALLAPVHLLATGRDLGGIRPLLADRHLDVDGVLNRRDAIVDHFDDGRQVERALGWGLDVVRGRGRVTGEKAVTVDGRTLRARQAVVVAAGSRPHTPEVPGLREARPWYSRDVTAMHEVPRRLLVLGGGVVACEAATWLRALGAVQITLVERSTRLLTDQEPFAGAAVGDSLRASGVEVRFGQTLTRIERPTINDTGVGRIHGGPVTVTLDSGATLRVDEVLVAAGRRPNTEVLGPGEGLPVDEHMTVEGMPWLYAVGDVSGASYLTHIGKYQGRIAGEVIAARAAGRPLDEAPFNRHTDLVRRGAVAQVIFTDPVIATSGLTEAAARRRGYDVETVEMDLSQLDAGRVLRDHYRGRTKLVIDRRTDVLLGATFLGTEIAELIHAATVAICAATPISAMWHAIGSFPTLSDVWSHLLESVDTQRMAASRPGP</sequence>
<dbReference type="Gene3D" id="3.30.390.30">
    <property type="match status" value="1"/>
</dbReference>
<evidence type="ECO:0000256" key="2">
    <source>
        <dbReference type="ARBA" id="ARBA00007532"/>
    </source>
</evidence>
<accession>A0ABY5ZEW7</accession>
<comment type="similarity">
    <text evidence="2">Belongs to the class-I pyridine nucleotide-disulfide oxidoreductase family.</text>
</comment>
<dbReference type="InterPro" id="IPR001100">
    <property type="entry name" value="Pyr_nuc-diS_OxRdtase"/>
</dbReference>
<reference evidence="7" key="1">
    <citation type="submission" date="2021-04" db="EMBL/GenBank/DDBJ databases">
        <title>Biosynthetic gene clusters of Dactylosporangioum roseum.</title>
        <authorList>
            <person name="Hartkoorn R.C."/>
            <person name="Beaudoing E."/>
            <person name="Hot D."/>
            <person name="Moureu S."/>
        </authorList>
    </citation>
    <scope>NUCLEOTIDE SEQUENCE</scope>
    <source>
        <strain evidence="7">NRRL B-16295</strain>
    </source>
</reference>
<keyword evidence="8" id="KW-1185">Reference proteome</keyword>
<dbReference type="PIRSF" id="PIRSF000350">
    <property type="entry name" value="Mercury_reductase_MerA"/>
    <property type="match status" value="1"/>
</dbReference>
<dbReference type="SUPFAM" id="SSF55424">
    <property type="entry name" value="FAD/NAD-linked reductases, dimerisation (C-terminal) domain"/>
    <property type="match status" value="1"/>
</dbReference>
<feature type="domain" description="FAD/NAD(P)-binding" evidence="6">
    <location>
        <begin position="13"/>
        <end position="326"/>
    </location>
</feature>
<feature type="domain" description="Pyridine nucleotide-disulphide oxidoreductase dimerisation" evidence="5">
    <location>
        <begin position="365"/>
        <end position="472"/>
    </location>
</feature>
<evidence type="ECO:0000256" key="3">
    <source>
        <dbReference type="ARBA" id="ARBA00022630"/>
    </source>
</evidence>
<dbReference type="PANTHER" id="PTHR43014:SF2">
    <property type="entry name" value="MERCURIC REDUCTASE"/>
    <property type="match status" value="1"/>
</dbReference>
<dbReference type="InterPro" id="IPR036188">
    <property type="entry name" value="FAD/NAD-bd_sf"/>
</dbReference>
<evidence type="ECO:0000259" key="5">
    <source>
        <dbReference type="Pfam" id="PF02852"/>
    </source>
</evidence>
<evidence type="ECO:0000256" key="1">
    <source>
        <dbReference type="ARBA" id="ARBA00001974"/>
    </source>
</evidence>
<dbReference type="Gene3D" id="3.50.50.60">
    <property type="entry name" value="FAD/NAD(P)-binding domain"/>
    <property type="match status" value="2"/>
</dbReference>
<comment type="cofactor">
    <cofactor evidence="1">
        <name>FAD</name>
        <dbReference type="ChEBI" id="CHEBI:57692"/>
    </cofactor>
</comment>